<organism evidence="1 2">
    <name type="scientific">Klebsiella phage N1M2</name>
    <dbReference type="NCBI Taxonomy" id="2664939"/>
    <lineage>
        <taxon>Viruses</taxon>
        <taxon>Duplodnaviria</taxon>
        <taxon>Heunggongvirae</taxon>
        <taxon>Uroviricota</taxon>
        <taxon>Caudoviricetes</taxon>
        <taxon>Chimalliviridae</taxon>
        <taxon>Nimduovirus</taxon>
        <taxon>Nimduovirus N1M2</taxon>
    </lineage>
</organism>
<evidence type="ECO:0000313" key="2">
    <source>
        <dbReference type="Proteomes" id="UP000464669"/>
    </source>
</evidence>
<dbReference type="Proteomes" id="UP000464669">
    <property type="component" value="Segment"/>
</dbReference>
<proteinExistence type="predicted"/>
<gene>
    <name evidence="1" type="ORF">N1M2_17</name>
</gene>
<dbReference type="EMBL" id="MN642089">
    <property type="protein sequence ID" value="QGH71880.1"/>
    <property type="molecule type" value="Genomic_DNA"/>
</dbReference>
<keyword evidence="2" id="KW-1185">Reference proteome</keyword>
<accession>A0A6B7ZEH8</accession>
<name>A0A6B7ZEH8_9CAUD</name>
<sequence length="234" mass="27166">MKFTVKELMAAEPQMVEVIKVLVRKMMILNDLQQESMETVIEFPIIPDAPEHPKLVFKIKKNSLRTLGIDVKEQITATVNILARLPCVFKMEKEDIERGYCKEEDIERISKAYLREIAMGMSTHWLNDSGYLEQAMKYLDNDEIQELRDQFDGMIDVHYNDTGASIALLSSRGEPIATEAKFAKVDIDGFNFCTKDRFKEFVKQKLPNYIRYGWAFSGHYEIWKSPITKPVEEI</sequence>
<evidence type="ECO:0000313" key="1">
    <source>
        <dbReference type="EMBL" id="QGH71880.1"/>
    </source>
</evidence>
<protein>
    <submittedName>
        <fullName evidence="1">Uncharacterized protein</fullName>
    </submittedName>
</protein>
<reference evidence="1 2" key="1">
    <citation type="submission" date="2019-11" db="EMBL/GenBank/DDBJ databases">
        <authorList>
            <person name="Lewis R."/>
            <person name="Clooney A.G."/>
            <person name="Stockdale S.R."/>
            <person name="Buttimer C."/>
            <person name="Draper L.A."/>
            <person name="Ross R.P."/>
            <person name="Hill C."/>
        </authorList>
    </citation>
    <scope>NUCLEOTIDE SEQUENCE [LARGE SCALE GENOMIC DNA]</scope>
</reference>